<comment type="caution">
    <text evidence="2">The sequence shown here is derived from an EMBL/GenBank/DDBJ whole genome shotgun (WGS) entry which is preliminary data.</text>
</comment>
<evidence type="ECO:0000256" key="1">
    <source>
        <dbReference type="SAM" id="MobiDB-lite"/>
    </source>
</evidence>
<gene>
    <name evidence="2" type="ORF">Celaphus_00017110</name>
</gene>
<evidence type="ECO:0000313" key="2">
    <source>
        <dbReference type="EMBL" id="OWK07220.1"/>
    </source>
</evidence>
<keyword evidence="3" id="KW-1185">Reference proteome</keyword>
<dbReference type="AlphaFoldDB" id="A0A212CMR5"/>
<feature type="non-terminal residue" evidence="2">
    <location>
        <position position="1"/>
    </location>
</feature>
<evidence type="ECO:0000313" key="3">
    <source>
        <dbReference type="Proteomes" id="UP000242450"/>
    </source>
</evidence>
<name>A0A212CMR5_CEREH</name>
<feature type="region of interest" description="Disordered" evidence="1">
    <location>
        <begin position="36"/>
        <end position="92"/>
    </location>
</feature>
<protein>
    <submittedName>
        <fullName evidence="2">Uncharacterized protein</fullName>
    </submittedName>
</protein>
<proteinExistence type="predicted"/>
<feature type="non-terminal residue" evidence="2">
    <location>
        <position position="246"/>
    </location>
</feature>
<organism evidence="2 3">
    <name type="scientific">Cervus elaphus hippelaphus</name>
    <name type="common">European red deer</name>
    <dbReference type="NCBI Taxonomy" id="46360"/>
    <lineage>
        <taxon>Eukaryota</taxon>
        <taxon>Metazoa</taxon>
        <taxon>Chordata</taxon>
        <taxon>Craniata</taxon>
        <taxon>Vertebrata</taxon>
        <taxon>Euteleostomi</taxon>
        <taxon>Mammalia</taxon>
        <taxon>Eutheria</taxon>
        <taxon>Laurasiatheria</taxon>
        <taxon>Artiodactyla</taxon>
        <taxon>Ruminantia</taxon>
        <taxon>Pecora</taxon>
        <taxon>Cervidae</taxon>
        <taxon>Cervinae</taxon>
        <taxon>Cervus</taxon>
    </lineage>
</organism>
<dbReference type="Proteomes" id="UP000242450">
    <property type="component" value="Chromosome 16"/>
</dbReference>
<dbReference type="EMBL" id="MKHE01000016">
    <property type="protein sequence ID" value="OWK07220.1"/>
    <property type="molecule type" value="Genomic_DNA"/>
</dbReference>
<reference evidence="2 3" key="1">
    <citation type="journal article" date="2018" name="Mol. Genet. Genomics">
        <title>The red deer Cervus elaphus genome CerEla1.0: sequencing, annotating, genes, and chromosomes.</title>
        <authorList>
            <person name="Bana N.A."/>
            <person name="Nyiri A."/>
            <person name="Nagy J."/>
            <person name="Frank K."/>
            <person name="Nagy T."/>
            <person name="Steger V."/>
            <person name="Schiller M."/>
            <person name="Lakatos P."/>
            <person name="Sugar L."/>
            <person name="Horn P."/>
            <person name="Barta E."/>
            <person name="Orosz L."/>
        </authorList>
    </citation>
    <scope>NUCLEOTIDE SEQUENCE [LARGE SCALE GENOMIC DNA]</scope>
    <source>
        <strain evidence="2">Hungarian</strain>
    </source>
</reference>
<accession>A0A212CMR5</accession>
<sequence length="246" mass="25364">KGEGGVTACLYFPPPLFLFSLLLKSPGKASVSQDLKDVSGRGVSQRVQNDRELFGGRDGPLSPQGGGGGVAPGTAGRPTSRRARASGSASALQDNAGKLRSAAISLLVNISHPRFPSACAIYHESSHTECNCGWGEAPRCQRSPPLRVDGRPVLACGLWGETGVLNSNYVQNAQASHPDGADSAGKGTPIILGLHFASRLPKFRAKAQIGREPGPRASAAGGEGRLAAPRAPGHVACKALPLCVAY</sequence>